<evidence type="ECO:0000256" key="6">
    <source>
        <dbReference type="ARBA" id="ARBA00022723"/>
    </source>
</evidence>
<dbReference type="GO" id="GO:0046872">
    <property type="term" value="F:metal ion binding"/>
    <property type="evidence" value="ECO:0007669"/>
    <property type="project" value="UniProtKB-KW"/>
</dbReference>
<dbReference type="InterPro" id="IPR005835">
    <property type="entry name" value="NTP_transferase_dom"/>
</dbReference>
<comment type="caution">
    <text evidence="10">The sequence shown here is derived from an EMBL/GenBank/DDBJ whole genome shotgun (WGS) entry which is preliminary data.</text>
</comment>
<evidence type="ECO:0000256" key="8">
    <source>
        <dbReference type="ARBA" id="ARBA00049336"/>
    </source>
</evidence>
<evidence type="ECO:0000256" key="4">
    <source>
        <dbReference type="ARBA" id="ARBA00022679"/>
    </source>
</evidence>
<dbReference type="EC" id="2.7.7.24" evidence="3"/>
<dbReference type="PANTHER" id="PTHR43532">
    <property type="entry name" value="GLUCOSE-1-PHOSPHATE THYMIDYLYLTRANSFERASE"/>
    <property type="match status" value="1"/>
</dbReference>
<evidence type="ECO:0000256" key="1">
    <source>
        <dbReference type="ARBA" id="ARBA00001946"/>
    </source>
</evidence>
<comment type="cofactor">
    <cofactor evidence="1">
        <name>Mg(2+)</name>
        <dbReference type="ChEBI" id="CHEBI:18420"/>
    </cofactor>
</comment>
<dbReference type="InterPro" id="IPR029044">
    <property type="entry name" value="Nucleotide-diphossugar_trans"/>
</dbReference>
<protein>
    <recommendedName>
        <fullName evidence="3">glucose-1-phosphate thymidylyltransferase</fullName>
        <ecNumber evidence="3">2.7.7.24</ecNumber>
    </recommendedName>
</protein>
<evidence type="ECO:0000313" key="11">
    <source>
        <dbReference type="Proteomes" id="UP000663828"/>
    </source>
</evidence>
<dbReference type="SUPFAM" id="SSF53448">
    <property type="entry name" value="Nucleotide-diphospho-sugar transferases"/>
    <property type="match status" value="1"/>
</dbReference>
<dbReference type="Gene3D" id="3.90.550.10">
    <property type="entry name" value="Spore Coat Polysaccharide Biosynthesis Protein SpsA, Chain A"/>
    <property type="match status" value="1"/>
</dbReference>
<name>A0A815DMI7_ADIRI</name>
<comment type="similarity">
    <text evidence="2">Belongs to the glucose-1-phosphate thymidylyltransferase family.</text>
</comment>
<keyword evidence="7" id="KW-0460">Magnesium</keyword>
<dbReference type="EMBL" id="CAJNOR010002478">
    <property type="protein sequence ID" value="CAF1300002.1"/>
    <property type="molecule type" value="Genomic_DNA"/>
</dbReference>
<accession>A0A815DMI7</accession>
<sequence length="287" mass="33131">MKGIVLAGGLGTRLYPLTKVLSKHLLPVYNKPMIYYPISILMAIGIRDIMIIIKEEDYELYRNLLKDGNQFGCRLKYQIQNEPNGIAQAFVLVEDFLGNENVALILGDNLFYHEDLLHQLRTLTNVDGAQIFAYEVSDPHRYGIVELNDDHRPVSIEEKPSKPKSNYAITGLYFYDNDVVQIAKSLRPSHRGEYEITDVNRVYLEKNKLRVHLLNKDTVWFDMGTFQSLNDASNCIRSIENQRCIPIGSIELVAFMMKYIDREQFIRLCESLTNSEYGSELRQVLNK</sequence>
<organism evidence="10 11">
    <name type="scientific">Adineta ricciae</name>
    <name type="common">Rotifer</name>
    <dbReference type="NCBI Taxonomy" id="249248"/>
    <lineage>
        <taxon>Eukaryota</taxon>
        <taxon>Metazoa</taxon>
        <taxon>Spiralia</taxon>
        <taxon>Gnathifera</taxon>
        <taxon>Rotifera</taxon>
        <taxon>Eurotatoria</taxon>
        <taxon>Bdelloidea</taxon>
        <taxon>Adinetida</taxon>
        <taxon>Adinetidae</taxon>
        <taxon>Adineta</taxon>
    </lineage>
</organism>
<dbReference type="InterPro" id="IPR005907">
    <property type="entry name" value="G1P_thy_trans_s"/>
</dbReference>
<dbReference type="Proteomes" id="UP000663828">
    <property type="component" value="Unassembled WGS sequence"/>
</dbReference>
<dbReference type="PANTHER" id="PTHR43532:SF1">
    <property type="entry name" value="GLUCOSE-1-PHOSPHATE THYMIDYLYLTRANSFERASE 1"/>
    <property type="match status" value="1"/>
</dbReference>
<evidence type="ECO:0000256" key="7">
    <source>
        <dbReference type="ARBA" id="ARBA00022842"/>
    </source>
</evidence>
<dbReference type="Pfam" id="PF00483">
    <property type="entry name" value="NTP_transferase"/>
    <property type="match status" value="1"/>
</dbReference>
<proteinExistence type="inferred from homology"/>
<comment type="catalytic activity">
    <reaction evidence="8">
        <text>dTTP + alpha-D-glucose 1-phosphate + H(+) = dTDP-alpha-D-glucose + diphosphate</text>
        <dbReference type="Rhea" id="RHEA:15225"/>
        <dbReference type="ChEBI" id="CHEBI:15378"/>
        <dbReference type="ChEBI" id="CHEBI:33019"/>
        <dbReference type="ChEBI" id="CHEBI:37568"/>
        <dbReference type="ChEBI" id="CHEBI:57477"/>
        <dbReference type="ChEBI" id="CHEBI:58601"/>
        <dbReference type="EC" id="2.7.7.24"/>
    </reaction>
</comment>
<reference evidence="10" key="1">
    <citation type="submission" date="2021-02" db="EMBL/GenBank/DDBJ databases">
        <authorList>
            <person name="Nowell W R."/>
        </authorList>
    </citation>
    <scope>NUCLEOTIDE SEQUENCE</scope>
</reference>
<feature type="domain" description="Nucleotidyl transferase" evidence="9">
    <location>
        <begin position="2"/>
        <end position="236"/>
    </location>
</feature>
<evidence type="ECO:0000259" key="9">
    <source>
        <dbReference type="Pfam" id="PF00483"/>
    </source>
</evidence>
<gene>
    <name evidence="10" type="ORF">XAT740_LOCUS28809</name>
</gene>
<dbReference type="GO" id="GO:0008879">
    <property type="term" value="F:glucose-1-phosphate thymidylyltransferase activity"/>
    <property type="evidence" value="ECO:0007669"/>
    <property type="project" value="UniProtKB-EC"/>
</dbReference>
<keyword evidence="6" id="KW-0479">Metal-binding</keyword>
<evidence type="ECO:0000256" key="3">
    <source>
        <dbReference type="ARBA" id="ARBA00012461"/>
    </source>
</evidence>
<evidence type="ECO:0000256" key="2">
    <source>
        <dbReference type="ARBA" id="ARBA00010480"/>
    </source>
</evidence>
<dbReference type="FunFam" id="3.90.550.10:FF:000023">
    <property type="entry name" value="Glucose-1-phosphate thymidylyltransferase"/>
    <property type="match status" value="1"/>
</dbReference>
<keyword evidence="11" id="KW-1185">Reference proteome</keyword>
<keyword evidence="5" id="KW-0548">Nucleotidyltransferase</keyword>
<keyword evidence="4" id="KW-0808">Transferase</keyword>
<dbReference type="NCBIfam" id="TIGR01207">
    <property type="entry name" value="rmlA"/>
    <property type="match status" value="1"/>
</dbReference>
<dbReference type="AlphaFoldDB" id="A0A815DMI7"/>
<evidence type="ECO:0000256" key="5">
    <source>
        <dbReference type="ARBA" id="ARBA00022695"/>
    </source>
</evidence>
<evidence type="ECO:0000313" key="10">
    <source>
        <dbReference type="EMBL" id="CAF1300002.1"/>
    </source>
</evidence>